<feature type="compositionally biased region" description="Polar residues" evidence="15">
    <location>
        <begin position="1"/>
        <end position="12"/>
    </location>
</feature>
<evidence type="ECO:0000256" key="9">
    <source>
        <dbReference type="ARBA" id="ARBA00023163"/>
    </source>
</evidence>
<dbReference type="GeneID" id="34521495"/>
<name>W6MNC5_9ASCO</name>
<evidence type="ECO:0000256" key="7">
    <source>
        <dbReference type="ARBA" id="ARBA00023015"/>
    </source>
</evidence>
<dbReference type="HOGENOM" id="CLU_027078_0_0_1"/>
<protein>
    <recommendedName>
        <fullName evidence="13">Regulatory protein MIG1</fullName>
    </recommendedName>
</protein>
<dbReference type="PANTHER" id="PTHR47428:SF1">
    <property type="entry name" value="REGULATORY PROTEIN MIG1-RELATED"/>
    <property type="match status" value="1"/>
</dbReference>
<evidence type="ECO:0000256" key="11">
    <source>
        <dbReference type="ARBA" id="ARBA00038023"/>
    </source>
</evidence>
<feature type="region of interest" description="Disordered" evidence="15">
    <location>
        <begin position="297"/>
        <end position="324"/>
    </location>
</feature>
<keyword evidence="6" id="KW-0862">Zinc</keyword>
<keyword evidence="10" id="KW-0539">Nucleus</keyword>
<reference evidence="17" key="1">
    <citation type="submission" date="2013-12" db="EMBL/GenBank/DDBJ databases">
        <authorList>
            <person name="Genoscope - CEA"/>
        </authorList>
    </citation>
    <scope>NUCLEOTIDE SEQUENCE</scope>
    <source>
        <strain evidence="17">CBS 1993</strain>
    </source>
</reference>
<dbReference type="GO" id="GO:0005737">
    <property type="term" value="C:cytoplasm"/>
    <property type="evidence" value="ECO:0007669"/>
    <property type="project" value="TreeGrafter"/>
</dbReference>
<keyword evidence="2" id="KW-0678">Repressor</keyword>
<dbReference type="GO" id="GO:0000978">
    <property type="term" value="F:RNA polymerase II cis-regulatory region sequence-specific DNA binding"/>
    <property type="evidence" value="ECO:0007669"/>
    <property type="project" value="TreeGrafter"/>
</dbReference>
<dbReference type="GO" id="GO:0008270">
    <property type="term" value="F:zinc ion binding"/>
    <property type="evidence" value="ECO:0007669"/>
    <property type="project" value="UniProtKB-KW"/>
</dbReference>
<keyword evidence="8" id="KW-0238">DNA-binding</keyword>
<evidence type="ECO:0000256" key="2">
    <source>
        <dbReference type="ARBA" id="ARBA00022491"/>
    </source>
</evidence>
<evidence type="ECO:0000256" key="13">
    <source>
        <dbReference type="ARBA" id="ARBA00068528"/>
    </source>
</evidence>
<evidence type="ECO:0000256" key="6">
    <source>
        <dbReference type="ARBA" id="ARBA00022833"/>
    </source>
</evidence>
<accession>W6MNC5</accession>
<evidence type="ECO:0000256" key="15">
    <source>
        <dbReference type="SAM" id="MobiDB-lite"/>
    </source>
</evidence>
<dbReference type="SUPFAM" id="SSF57667">
    <property type="entry name" value="beta-beta-alpha zinc fingers"/>
    <property type="match status" value="1"/>
</dbReference>
<evidence type="ECO:0000256" key="4">
    <source>
        <dbReference type="ARBA" id="ARBA00022737"/>
    </source>
</evidence>
<feature type="region of interest" description="Disordered" evidence="15">
    <location>
        <begin position="1"/>
        <end position="42"/>
    </location>
</feature>
<keyword evidence="7" id="KW-0805">Transcription regulation</keyword>
<evidence type="ECO:0000259" key="16">
    <source>
        <dbReference type="PROSITE" id="PS50157"/>
    </source>
</evidence>
<feature type="compositionally biased region" description="Low complexity" evidence="15">
    <location>
        <begin position="431"/>
        <end position="440"/>
    </location>
</feature>
<evidence type="ECO:0000256" key="3">
    <source>
        <dbReference type="ARBA" id="ARBA00022723"/>
    </source>
</evidence>
<comment type="subcellular location">
    <subcellularLocation>
        <location evidence="1">Nucleus</location>
    </subcellularLocation>
</comment>
<keyword evidence="4" id="KW-0677">Repeat</keyword>
<keyword evidence="18" id="KW-1185">Reference proteome</keyword>
<organism evidence="17 18">
    <name type="scientific">Kuraishia capsulata CBS 1993</name>
    <dbReference type="NCBI Taxonomy" id="1382522"/>
    <lineage>
        <taxon>Eukaryota</taxon>
        <taxon>Fungi</taxon>
        <taxon>Dikarya</taxon>
        <taxon>Ascomycota</taxon>
        <taxon>Saccharomycotina</taxon>
        <taxon>Pichiomycetes</taxon>
        <taxon>Pichiales</taxon>
        <taxon>Pichiaceae</taxon>
        <taxon>Kuraishia</taxon>
    </lineage>
</organism>
<evidence type="ECO:0000313" key="17">
    <source>
        <dbReference type="EMBL" id="CDK28116.1"/>
    </source>
</evidence>
<feature type="compositionally biased region" description="Polar residues" evidence="15">
    <location>
        <begin position="25"/>
        <end position="42"/>
    </location>
</feature>
<keyword evidence="3" id="KW-0479">Metal-binding</keyword>
<evidence type="ECO:0000256" key="12">
    <source>
        <dbReference type="ARBA" id="ARBA00056233"/>
    </source>
</evidence>
<dbReference type="PROSITE" id="PS50157">
    <property type="entry name" value="ZINC_FINGER_C2H2_2"/>
    <property type="match status" value="2"/>
</dbReference>
<dbReference type="STRING" id="1382522.W6MNC5"/>
<dbReference type="RefSeq" id="XP_022460107.1">
    <property type="nucleotide sequence ID" value="XM_022600798.1"/>
</dbReference>
<feature type="region of interest" description="Disordered" evidence="15">
    <location>
        <begin position="202"/>
        <end position="280"/>
    </location>
</feature>
<dbReference type="GO" id="GO:0000433">
    <property type="term" value="P:carbon catabolite repression of transcription from RNA polymerase II promoter by glucose"/>
    <property type="evidence" value="ECO:0007669"/>
    <property type="project" value="TreeGrafter"/>
</dbReference>
<evidence type="ECO:0000256" key="5">
    <source>
        <dbReference type="ARBA" id="ARBA00022771"/>
    </source>
</evidence>
<feature type="domain" description="C2H2-type" evidence="16">
    <location>
        <begin position="45"/>
        <end position="72"/>
    </location>
</feature>
<feature type="compositionally biased region" description="Low complexity" evidence="15">
    <location>
        <begin position="210"/>
        <end position="239"/>
    </location>
</feature>
<dbReference type="Gene3D" id="3.30.160.60">
    <property type="entry name" value="Classic Zinc Finger"/>
    <property type="match status" value="2"/>
</dbReference>
<feature type="domain" description="C2H2-type" evidence="16">
    <location>
        <begin position="73"/>
        <end position="102"/>
    </location>
</feature>
<dbReference type="Proteomes" id="UP000019384">
    <property type="component" value="Unassembled WGS sequence"/>
</dbReference>
<dbReference type="EMBL" id="HG793129">
    <property type="protein sequence ID" value="CDK28116.1"/>
    <property type="molecule type" value="Genomic_DNA"/>
</dbReference>
<dbReference type="SMART" id="SM00355">
    <property type="entry name" value="ZnF_C2H2"/>
    <property type="match status" value="2"/>
</dbReference>
<sequence>MSITPSIESATQVRMGGEAGDPDLSDSNGSPQITVIGPTSTDRPYKCSMCDKAFHRLEHQTRHLRTHTGERPHHCTFPGCPKKFSRSDELTRHLRIHANPSVRKSRSRANLQQMQAQSQQIQAQQIQNQGQQFQPLQNQQFSQVQQVQGQQNQQNQQVQQLTHVIPTMYDINGKPIYAQPVPVYILPQGAYAAPPGAIQMPSGFMPVMGQQQQQQQQQQHQQQQQQQQQPQFQHAPQAQPDKNMFAPFSMTNTQPQSPTVEVPYHQQPQLQQQRRPTFQSVKSTPALNSYFSQEYLVSPSSLSSRTNSTTSLRSLETNNSSTSSFASFTNGLKSVNPGSPSNGLKALSSLQRMTPLRVSPSASSVRLPTLTSNNSSSSTLDGTPVEEQSRKKSRPNSPKAFTSSSLDQINGLLSKHVINTSGLPQQHLPASQQSQSQVQSPPHHMNTAESINKSMAIFNITSPNETPLSTPYHSPTLKAQGSSVTLPPLRHLLSGLDNPSEEKKDGVVSIGSLMNQ</sequence>
<evidence type="ECO:0000256" key="8">
    <source>
        <dbReference type="ARBA" id="ARBA00023125"/>
    </source>
</evidence>
<evidence type="ECO:0000256" key="1">
    <source>
        <dbReference type="ARBA" id="ARBA00004123"/>
    </source>
</evidence>
<evidence type="ECO:0000256" key="14">
    <source>
        <dbReference type="PROSITE-ProRule" id="PRU00042"/>
    </source>
</evidence>
<dbReference type="FunFam" id="3.30.160.60:FF:000152">
    <property type="entry name" value="DNA-binding protein creA"/>
    <property type="match status" value="1"/>
</dbReference>
<feature type="compositionally biased region" description="Polar residues" evidence="15">
    <location>
        <begin position="249"/>
        <end position="259"/>
    </location>
</feature>
<feature type="compositionally biased region" description="Polar residues" evidence="15">
    <location>
        <begin position="395"/>
        <end position="405"/>
    </location>
</feature>
<gene>
    <name evidence="17" type="ORF">KUCA_T00004097001</name>
</gene>
<evidence type="ECO:0000313" key="18">
    <source>
        <dbReference type="Proteomes" id="UP000019384"/>
    </source>
</evidence>
<feature type="compositionally biased region" description="Low complexity" evidence="15">
    <location>
        <begin position="266"/>
        <end position="276"/>
    </location>
</feature>
<dbReference type="FunFam" id="3.30.160.60:FF:000089">
    <property type="entry name" value="DNA-binding protein creA"/>
    <property type="match status" value="1"/>
</dbReference>
<feature type="region of interest" description="Disordered" evidence="15">
    <location>
        <begin position="424"/>
        <end position="446"/>
    </location>
</feature>
<evidence type="ECO:0000256" key="10">
    <source>
        <dbReference type="ARBA" id="ARBA00023242"/>
    </source>
</evidence>
<feature type="region of interest" description="Disordered" evidence="15">
    <location>
        <begin position="493"/>
        <end position="516"/>
    </location>
</feature>
<dbReference type="PANTHER" id="PTHR47428">
    <property type="entry name" value="REGULATORY PROTEIN MIG1-RELATED"/>
    <property type="match status" value="1"/>
</dbReference>
<dbReference type="OrthoDB" id="654211at2759"/>
<feature type="compositionally biased region" description="Low complexity" evidence="15">
    <location>
        <begin position="369"/>
        <end position="380"/>
    </location>
</feature>
<comment type="similarity">
    <text evidence="11">Belongs to the creA/MIG C2H2-type zinc-finger protein family.</text>
</comment>
<dbReference type="AlphaFoldDB" id="W6MNC5"/>
<feature type="compositionally biased region" description="Low complexity" evidence="15">
    <location>
        <begin position="300"/>
        <end position="324"/>
    </location>
</feature>
<proteinExistence type="inferred from homology"/>
<dbReference type="Pfam" id="PF00096">
    <property type="entry name" value="zf-C2H2"/>
    <property type="match status" value="2"/>
</dbReference>
<reference evidence="17" key="2">
    <citation type="submission" date="2014-02" db="EMBL/GenBank/DDBJ databases">
        <title>Complete DNA sequence of /Kuraishia capsulata/ illustrates novel genomic features among budding yeasts (/Saccharomycotina/).</title>
        <authorList>
            <person name="Morales L."/>
            <person name="Noel B."/>
            <person name="Porcel B."/>
            <person name="Marcet-Houben M."/>
            <person name="Hullo M-F."/>
            <person name="Sacerdot C."/>
            <person name="Tekaia F."/>
            <person name="Leh-Louis V."/>
            <person name="Despons L."/>
            <person name="Khanna V."/>
            <person name="Aury J-M."/>
            <person name="Barbe V."/>
            <person name="Couloux A."/>
            <person name="Labadie K."/>
            <person name="Pelletier E."/>
            <person name="Souciet J-L."/>
            <person name="Boekhout T."/>
            <person name="Gabaldon T."/>
            <person name="Wincker P."/>
            <person name="Dujon B."/>
        </authorList>
    </citation>
    <scope>NUCLEOTIDE SEQUENCE</scope>
    <source>
        <strain evidence="17">CBS 1993</strain>
    </source>
</reference>
<keyword evidence="9" id="KW-0804">Transcription</keyword>
<dbReference type="InterPro" id="IPR013087">
    <property type="entry name" value="Znf_C2H2_type"/>
</dbReference>
<keyword evidence="5 14" id="KW-0863">Zinc-finger</keyword>
<comment type="function">
    <text evidence="12">Involved in glucose repression of glucose metabolism genes.</text>
</comment>
<dbReference type="GO" id="GO:0005634">
    <property type="term" value="C:nucleus"/>
    <property type="evidence" value="ECO:0007669"/>
    <property type="project" value="UniProtKB-SubCell"/>
</dbReference>
<dbReference type="InterPro" id="IPR036236">
    <property type="entry name" value="Znf_C2H2_sf"/>
</dbReference>
<feature type="region of interest" description="Disordered" evidence="15">
    <location>
        <begin position="357"/>
        <end position="405"/>
    </location>
</feature>
<dbReference type="PROSITE" id="PS00028">
    <property type="entry name" value="ZINC_FINGER_C2H2_1"/>
    <property type="match status" value="2"/>
</dbReference>
<dbReference type="InterPro" id="IPR051007">
    <property type="entry name" value="creA/MIG_C2H2-ZnF"/>
</dbReference>